<dbReference type="Proteomes" id="UP001160334">
    <property type="component" value="Unassembled WGS sequence"/>
</dbReference>
<gene>
    <name evidence="1" type="ORF">M2280_005293</name>
</gene>
<comment type="caution">
    <text evidence="1">The sequence shown here is derived from an EMBL/GenBank/DDBJ whole genome shotgun (WGS) entry which is preliminary data.</text>
</comment>
<proteinExistence type="predicted"/>
<evidence type="ECO:0000313" key="1">
    <source>
        <dbReference type="EMBL" id="MDH6284042.1"/>
    </source>
</evidence>
<dbReference type="RefSeq" id="WP_280763289.1">
    <property type="nucleotide sequence ID" value="NZ_JARXVC010000017.1"/>
</dbReference>
<dbReference type="EMBL" id="JARXVC010000017">
    <property type="protein sequence ID" value="MDH6284042.1"/>
    <property type="molecule type" value="Genomic_DNA"/>
</dbReference>
<organism evidence="1 2">
    <name type="scientific">Prescottella agglutinans</name>
    <dbReference type="NCBI Taxonomy" id="1644129"/>
    <lineage>
        <taxon>Bacteria</taxon>
        <taxon>Bacillati</taxon>
        <taxon>Actinomycetota</taxon>
        <taxon>Actinomycetes</taxon>
        <taxon>Mycobacteriales</taxon>
        <taxon>Nocardiaceae</taxon>
        <taxon>Prescottella</taxon>
    </lineage>
</organism>
<reference evidence="1 2" key="1">
    <citation type="submission" date="2023-04" db="EMBL/GenBank/DDBJ databases">
        <title>Forest soil microbial communities from Buena Vista Peninsula, Colon Province, Panama.</title>
        <authorList>
            <person name="Bouskill N."/>
        </authorList>
    </citation>
    <scope>NUCLEOTIDE SEQUENCE [LARGE SCALE GENOMIC DNA]</scope>
    <source>
        <strain evidence="1 2">CFH S0262</strain>
    </source>
</reference>
<keyword evidence="2" id="KW-1185">Reference proteome</keyword>
<evidence type="ECO:0000313" key="2">
    <source>
        <dbReference type="Proteomes" id="UP001160334"/>
    </source>
</evidence>
<accession>A0ABT6MIA2</accession>
<protein>
    <submittedName>
        <fullName evidence="1">Phage-related tail protein</fullName>
    </submittedName>
</protein>
<name>A0ABT6MIA2_9NOCA</name>
<sequence>MYSEEFSVAMESAYGLHVSSELVPALDAVESDLQALGDWLATLEEDAHAAIDEVTAENGVMAGLADASVSIVTNIGALLEVFDTQPESISVSTALEMLTAASTEAVAKEPNG</sequence>